<dbReference type="InterPro" id="IPR001173">
    <property type="entry name" value="Glyco_trans_2-like"/>
</dbReference>
<comment type="caution">
    <text evidence="2">The sequence shown here is derived from an EMBL/GenBank/DDBJ whole genome shotgun (WGS) entry which is preliminary data.</text>
</comment>
<reference evidence="2 3" key="1">
    <citation type="submission" date="2017-08" db="EMBL/GenBank/DDBJ databases">
        <title>Infants hospitalized years apart are colonized by the same room-sourced microbial strains.</title>
        <authorList>
            <person name="Brooks B."/>
            <person name="Olm M.R."/>
            <person name="Firek B.A."/>
            <person name="Baker R."/>
            <person name="Thomas B.C."/>
            <person name="Morowitz M.J."/>
            <person name="Banfield J.F."/>
        </authorList>
    </citation>
    <scope>NUCLEOTIDE SEQUENCE [LARGE SCALE GENOMIC DNA]</scope>
    <source>
        <strain evidence="2">S2_012_000_R2_81</strain>
    </source>
</reference>
<protein>
    <submittedName>
        <fullName evidence="2">Glycosyl transferase family 2</fullName>
    </submittedName>
</protein>
<sequence length="346" mass="39154">MSETRPWLSILLPIYNVRPYLEACVASLLAQVDDGVELLLLDDCSTDGTDELMRDLASRHPGRLTLLFHAQNGGVSAARNSLLDAARGDWLWFVDPDDFLEPGAMLSLRQALQVPDVDLVLCDFRDVRAKPKLKHRFRNEHHKRTHIMAPRQPCRDSSLILEGMFRQGHLHLWTKVARRELWDGLRFPVGHCFEDVAVLPALLQRARCAYYIPEVWIGYRKRPGSILATGSAAKTDDMQDSLNGLPALLDAGPRPANEAARLAAGFFVAKMYIAAMRYAQQHADQPRLAHYTSQLERNLPCSVEQLLADWRRRGWWWRAIRLTHWIRVGRRAQAGLASAKPSAGTS</sequence>
<dbReference type="GO" id="GO:0016758">
    <property type="term" value="F:hexosyltransferase activity"/>
    <property type="evidence" value="ECO:0007669"/>
    <property type="project" value="UniProtKB-ARBA"/>
</dbReference>
<keyword evidence="2" id="KW-0808">Transferase</keyword>
<evidence type="ECO:0000313" key="3">
    <source>
        <dbReference type="Proteomes" id="UP000249633"/>
    </source>
</evidence>
<dbReference type="Gene3D" id="3.90.550.10">
    <property type="entry name" value="Spore Coat Polysaccharide Biosynthesis Protein SpsA, Chain A"/>
    <property type="match status" value="1"/>
</dbReference>
<proteinExistence type="predicted"/>
<dbReference type="CDD" id="cd00761">
    <property type="entry name" value="Glyco_tranf_GTA_type"/>
    <property type="match status" value="1"/>
</dbReference>
<dbReference type="Proteomes" id="UP000249633">
    <property type="component" value="Unassembled WGS sequence"/>
</dbReference>
<dbReference type="SUPFAM" id="SSF53448">
    <property type="entry name" value="Nucleotide-diphospho-sugar transferases"/>
    <property type="match status" value="1"/>
</dbReference>
<accession>A0A2W5DLM6</accession>
<gene>
    <name evidence="2" type="ORF">DI603_16845</name>
</gene>
<dbReference type="PANTHER" id="PTHR22916:SF3">
    <property type="entry name" value="UDP-GLCNAC:BETAGAL BETA-1,3-N-ACETYLGLUCOSAMINYLTRANSFERASE-LIKE PROTEIN 1"/>
    <property type="match status" value="1"/>
</dbReference>
<dbReference type="Pfam" id="PF00535">
    <property type="entry name" value="Glycos_transf_2"/>
    <property type="match status" value="1"/>
</dbReference>
<name>A0A2W5DLM6_9BURK</name>
<dbReference type="InterPro" id="IPR029044">
    <property type="entry name" value="Nucleotide-diphossugar_trans"/>
</dbReference>
<dbReference type="EMBL" id="QFOD01000018">
    <property type="protein sequence ID" value="PZP29340.1"/>
    <property type="molecule type" value="Genomic_DNA"/>
</dbReference>
<dbReference type="PANTHER" id="PTHR22916">
    <property type="entry name" value="GLYCOSYLTRANSFERASE"/>
    <property type="match status" value="1"/>
</dbReference>
<feature type="domain" description="Glycosyltransferase 2-like" evidence="1">
    <location>
        <begin position="9"/>
        <end position="146"/>
    </location>
</feature>
<dbReference type="AlphaFoldDB" id="A0A2W5DLM6"/>
<evidence type="ECO:0000313" key="2">
    <source>
        <dbReference type="EMBL" id="PZP29340.1"/>
    </source>
</evidence>
<evidence type="ECO:0000259" key="1">
    <source>
        <dbReference type="Pfam" id="PF00535"/>
    </source>
</evidence>
<organism evidence="2 3">
    <name type="scientific">Roseateles depolymerans</name>
    <dbReference type="NCBI Taxonomy" id="76731"/>
    <lineage>
        <taxon>Bacteria</taxon>
        <taxon>Pseudomonadati</taxon>
        <taxon>Pseudomonadota</taxon>
        <taxon>Betaproteobacteria</taxon>
        <taxon>Burkholderiales</taxon>
        <taxon>Sphaerotilaceae</taxon>
        <taxon>Roseateles</taxon>
    </lineage>
</organism>